<dbReference type="Proteomes" id="UP000587608">
    <property type="component" value="Unassembled WGS sequence"/>
</dbReference>
<evidence type="ECO:0000313" key="1">
    <source>
        <dbReference type="EMBL" id="MBA5224564.1"/>
    </source>
</evidence>
<dbReference type="EMBL" id="JACERG010000017">
    <property type="protein sequence ID" value="MBA5224564.1"/>
    <property type="molecule type" value="Genomic_DNA"/>
</dbReference>
<comment type="caution">
    <text evidence="1">The sequence shown here is derived from an EMBL/GenBank/DDBJ whole genome shotgun (WGS) entry which is preliminary data.</text>
</comment>
<sequence length="372" mass="40171">MPDTAEPAAPLALGRRQQNILTGLLRGVPVLGHGDHFEPLTDAGIRRTLLTMPPLTVRVAGESNRLRPRVVDAVIGPAARRTGYVHGLPPHGLQPLLRAAGAAAHEPLILRVVYGASTRVPLRALSYVLPAVHTAARLSVAGYRSCHIQVVLAGAIGSQINTLDAATVHAETCLLAEALIKILTHLAPSAFSVYGAQWTKETQGLAGTLLDALTPHRRTAVLARLNGKGSPSRPQETLLYAAAHTLLHDRDLVPLTLIHGTVTPQSSARIDMGGLQERHFHAVRRELAEGDCTDGPGALVLTRHFVPPYTMARDGDIALRDYLDSPHRDSEPRDRSARHDLRLLWTHLPPPTLREVLNSAEHRAFKTSGPVI</sequence>
<reference evidence="1 2" key="1">
    <citation type="submission" date="2020-07" db="EMBL/GenBank/DDBJ databases">
        <title>Differential regulation of undecylprodigiosin biosynthesis in the yeast-scavenging Streptomyces strain MBK6.</title>
        <authorList>
            <person name="Baral B."/>
            <person name="Siitonen V."/>
            <person name="Laughlin M."/>
            <person name="Yamada K."/>
            <person name="Ilomaeki M."/>
            <person name="Metsae-Ketelae M."/>
            <person name="Niemi J."/>
        </authorList>
    </citation>
    <scope>NUCLEOTIDE SEQUENCE [LARGE SCALE GENOMIC DNA]</scope>
    <source>
        <strain evidence="1 2">MBK6</strain>
    </source>
</reference>
<protein>
    <submittedName>
        <fullName evidence="1">Uncharacterized protein</fullName>
    </submittedName>
</protein>
<gene>
    <name evidence="1" type="ORF">H1X69_24640</name>
</gene>
<accession>A0A7W2DWZ3</accession>
<organism evidence="1 2">
    <name type="scientific">Streptomyces griseoaurantiacus</name>
    <dbReference type="NCBI Taxonomy" id="68213"/>
    <lineage>
        <taxon>Bacteria</taxon>
        <taxon>Bacillati</taxon>
        <taxon>Actinomycetota</taxon>
        <taxon>Actinomycetes</taxon>
        <taxon>Kitasatosporales</taxon>
        <taxon>Streptomycetaceae</taxon>
        <taxon>Streptomyces</taxon>
        <taxon>Streptomyces aurantiacus group</taxon>
    </lineage>
</organism>
<name>A0A7W2DWZ3_9ACTN</name>
<dbReference type="RefSeq" id="WP_191854061.1">
    <property type="nucleotide sequence ID" value="NZ_CP108343.1"/>
</dbReference>
<proteinExistence type="predicted"/>
<evidence type="ECO:0000313" key="2">
    <source>
        <dbReference type="Proteomes" id="UP000587608"/>
    </source>
</evidence>
<dbReference type="AlphaFoldDB" id="A0A7W2DWZ3"/>